<feature type="domain" description="Phospholipase D N-terminal" evidence="2">
    <location>
        <begin position="60"/>
        <end position="158"/>
    </location>
</feature>
<dbReference type="PANTHER" id="PTHR43606">
    <property type="entry name" value="PHOSPHATASE, PUTATIVE (AFU_ORTHOLOGUE AFUA_6G08710)-RELATED"/>
    <property type="match status" value="1"/>
</dbReference>
<dbReference type="InterPro" id="IPR018946">
    <property type="entry name" value="PhoD-like_MPP"/>
</dbReference>
<comment type="caution">
    <text evidence="3">The sequence shown here is derived from an EMBL/GenBank/DDBJ whole genome shotgun (WGS) entry which is preliminary data.</text>
</comment>
<name>A0ABT8E1G5_9BACL</name>
<dbReference type="Gene3D" id="2.60.40.380">
    <property type="entry name" value="Purple acid phosphatase-like, N-terminal"/>
    <property type="match status" value="1"/>
</dbReference>
<dbReference type="InterPro" id="IPR029052">
    <property type="entry name" value="Metallo-depent_PP-like"/>
</dbReference>
<feature type="domain" description="PhoD-like phosphatase metallophosphatase" evidence="1">
    <location>
        <begin position="171"/>
        <end position="492"/>
    </location>
</feature>
<dbReference type="InterPro" id="IPR052900">
    <property type="entry name" value="Phospholipid_Metab_Enz"/>
</dbReference>
<organism evidence="3 4">
    <name type="scientific">Fictibacillus terranigra</name>
    <dbReference type="NCBI Taxonomy" id="3058424"/>
    <lineage>
        <taxon>Bacteria</taxon>
        <taxon>Bacillati</taxon>
        <taxon>Bacillota</taxon>
        <taxon>Bacilli</taxon>
        <taxon>Bacillales</taxon>
        <taxon>Fictibacillaceae</taxon>
        <taxon>Fictibacillus</taxon>
    </lineage>
</organism>
<sequence length="538" mass="60053">MMGYEEWLKDLSSKKLNRRTFLGSSGKAALATTLGLAVPVSLGNKGVEAAFTFDSYPFTLGVASGDPLPDSVVLWTRLAPNPASPDGLGGMKDRNIIVNWEIAEDEKFNKVVRHGKEVAMPELAHSVHAEVFGLKPGREYYYRFQSGNEVSPVGRTKTAPVTGSRLNRLSFAFASCQSWAGGRYAAYKDMAQQDLDFVMHLGDYIYEKKDTETLADFRNLHALYKSSPDLQAAHAKFPFICTFDDHEVENNWANQVSQPDGEASNEHFPAIRAAAFQAYYEHLPLRLRAKPHGSDMILYRHFNFGDLAEFSVLDTRQYRDDQLKDGFPGAPQDPEAWNPTRTMMGSTQEKWLLNNLQKSGARWNVIAQQTMMAQYDYDTGSGISVNHDQWDGYAGERARILDFIQQNRPSNPIVLAGDWHSGWVNDLKSDFNKPQSEILATEFVGTSISSGCGWKGAVEQALSVNPHVKFFNGDLRGYVRCHVTRDAWTSDYRAVPSASDVNAKPFTMSSWVVENGKAGAKEIGTSTYNKVRLPETIQ</sequence>
<evidence type="ECO:0000259" key="2">
    <source>
        <dbReference type="Pfam" id="PF16655"/>
    </source>
</evidence>
<dbReference type="SUPFAM" id="SSF56300">
    <property type="entry name" value="Metallo-dependent phosphatases"/>
    <property type="match status" value="1"/>
</dbReference>
<dbReference type="Gene3D" id="3.60.21.70">
    <property type="entry name" value="PhoD-like phosphatase"/>
    <property type="match status" value="1"/>
</dbReference>
<protein>
    <submittedName>
        <fullName evidence="3">Alkaline phosphatase D family protein</fullName>
    </submittedName>
</protein>
<gene>
    <name evidence="3" type="ORF">QYF49_01745</name>
</gene>
<proteinExistence type="predicted"/>
<evidence type="ECO:0000313" key="4">
    <source>
        <dbReference type="Proteomes" id="UP001168694"/>
    </source>
</evidence>
<keyword evidence="4" id="KW-1185">Reference proteome</keyword>
<dbReference type="PANTHER" id="PTHR43606:SF2">
    <property type="entry name" value="ALKALINE PHOSPHATASE FAMILY PROTEIN (AFU_ORTHOLOGUE AFUA_5G03860)"/>
    <property type="match status" value="1"/>
</dbReference>
<dbReference type="Pfam" id="PF09423">
    <property type="entry name" value="PhoD"/>
    <property type="match status" value="1"/>
</dbReference>
<dbReference type="Proteomes" id="UP001168694">
    <property type="component" value="Unassembled WGS sequence"/>
</dbReference>
<dbReference type="CDD" id="cd07389">
    <property type="entry name" value="MPP_PhoD"/>
    <property type="match status" value="1"/>
</dbReference>
<dbReference type="RefSeq" id="WP_290397913.1">
    <property type="nucleotide sequence ID" value="NZ_JAUHLN010000001.1"/>
</dbReference>
<evidence type="ECO:0000313" key="3">
    <source>
        <dbReference type="EMBL" id="MDN4071754.1"/>
    </source>
</evidence>
<reference evidence="3" key="1">
    <citation type="submission" date="2023-06" db="EMBL/GenBank/DDBJ databases">
        <title>Draft Genome Sequences of Representative Paenibacillus Polymyxa, Bacillus cereus, Fictibacillus sp., and Brevibacillus agri Strains Isolated from Amazonian Dark Earth.</title>
        <authorList>
            <person name="Pellegrinetti T.A."/>
            <person name="Cunha I.C.M."/>
            <person name="Chaves M.G."/>
            <person name="Freitas A.S."/>
            <person name="Silva A.V.R."/>
            <person name="Tsai S.M."/>
            <person name="Mendes L.W."/>
        </authorList>
    </citation>
    <scope>NUCLEOTIDE SEQUENCE</scope>
    <source>
        <strain evidence="3">CENA-BCM004</strain>
    </source>
</reference>
<dbReference type="InterPro" id="IPR038607">
    <property type="entry name" value="PhoD-like_sf"/>
</dbReference>
<dbReference type="EMBL" id="JAUHLN010000001">
    <property type="protein sequence ID" value="MDN4071754.1"/>
    <property type="molecule type" value="Genomic_DNA"/>
</dbReference>
<dbReference type="Pfam" id="PF16655">
    <property type="entry name" value="PhoD_N"/>
    <property type="match status" value="1"/>
</dbReference>
<accession>A0ABT8E1G5</accession>
<evidence type="ECO:0000259" key="1">
    <source>
        <dbReference type="Pfam" id="PF09423"/>
    </source>
</evidence>
<dbReference type="InterPro" id="IPR032093">
    <property type="entry name" value="PhoD_N"/>
</dbReference>